<dbReference type="PROSITE" id="PS51257">
    <property type="entry name" value="PROKAR_LIPOPROTEIN"/>
    <property type="match status" value="1"/>
</dbReference>
<keyword evidence="5" id="KW-1185">Reference proteome</keyword>
<dbReference type="EMBL" id="JAEPRJ010000001">
    <property type="protein sequence ID" value="MBK5897670.1"/>
    <property type="molecule type" value="Genomic_DNA"/>
</dbReference>
<accession>A0ABS1J0Z2</accession>
<dbReference type="InterPro" id="IPR044929">
    <property type="entry name" value="DNA/RNA_non-sp_Endonuclease_sf"/>
</dbReference>
<feature type="chain" id="PRO_5045638283" evidence="2">
    <location>
        <begin position="24"/>
        <end position="313"/>
    </location>
</feature>
<evidence type="ECO:0000313" key="4">
    <source>
        <dbReference type="EMBL" id="MBK5897670.1"/>
    </source>
</evidence>
<feature type="domain" description="Type VII secretion system protein EssD-like" evidence="3">
    <location>
        <begin position="83"/>
        <end position="211"/>
    </location>
</feature>
<feature type="compositionally biased region" description="Basic residues" evidence="1">
    <location>
        <begin position="248"/>
        <end position="268"/>
    </location>
</feature>
<name>A0ABS1J0Z2_9FIRM</name>
<dbReference type="GO" id="GO:0004519">
    <property type="term" value="F:endonuclease activity"/>
    <property type="evidence" value="ECO:0007669"/>
    <property type="project" value="UniProtKB-KW"/>
</dbReference>
<dbReference type="InterPro" id="IPR044927">
    <property type="entry name" value="Endonuclea_NS_2"/>
</dbReference>
<feature type="signal peptide" evidence="2">
    <location>
        <begin position="1"/>
        <end position="23"/>
    </location>
</feature>
<sequence length="313" mass="35814">MRSFRKIKNNLLILLSVIGLAFAGCNISDLGLFGTSDNVKVYDKNDRSIPVDIKDVPKYRGIPYVEINDNKPSFSEKDKDRVEEYSKLDKLGRCGPAFANVGKELMPTSPRESIRDVRPSGWHTVKYDDILEDRYLYNRCHLIAFMLAGENANERNLITGTRYFNVEGMLPFEIQVADYVKSTGNHVLYRVRPIFKGNDLVARGVQMEAQSVEDGGEGISFNVYCYNVQPGIRINYKDGSSQPESKVQKNKNKNKNKKPYKSNKTKKARKKYGMNVFQKDWYITELDDYDISFLDGNSTSKIKKCEITFVNIC</sequence>
<feature type="region of interest" description="Disordered" evidence="1">
    <location>
        <begin position="237"/>
        <end position="268"/>
    </location>
</feature>
<dbReference type="Proteomes" id="UP000604730">
    <property type="component" value="Unassembled WGS sequence"/>
</dbReference>
<keyword evidence="2" id="KW-0732">Signal</keyword>
<evidence type="ECO:0000259" key="3">
    <source>
        <dbReference type="Pfam" id="PF13930"/>
    </source>
</evidence>
<organism evidence="4 5">
    <name type="scientific">Catonella massiliensis</name>
    <dbReference type="NCBI Taxonomy" id="2799636"/>
    <lineage>
        <taxon>Bacteria</taxon>
        <taxon>Bacillati</taxon>
        <taxon>Bacillota</taxon>
        <taxon>Clostridia</taxon>
        <taxon>Lachnospirales</taxon>
        <taxon>Lachnospiraceae</taxon>
        <taxon>Catonella</taxon>
    </lineage>
</organism>
<keyword evidence="4" id="KW-0378">Hydrolase</keyword>
<comment type="caution">
    <text evidence="4">The sequence shown here is derived from an EMBL/GenBank/DDBJ whole genome shotgun (WGS) entry which is preliminary data.</text>
</comment>
<protein>
    <submittedName>
        <fullName evidence="4">DNA/RNA non-specific endonuclease</fullName>
    </submittedName>
</protein>
<evidence type="ECO:0000256" key="1">
    <source>
        <dbReference type="SAM" id="MobiDB-lite"/>
    </source>
</evidence>
<dbReference type="Gene3D" id="3.40.570.10">
    <property type="entry name" value="Extracellular Endonuclease, subunit A"/>
    <property type="match status" value="1"/>
</dbReference>
<gene>
    <name evidence="4" type="ORF">JJN12_07755</name>
</gene>
<evidence type="ECO:0000313" key="5">
    <source>
        <dbReference type="Proteomes" id="UP000604730"/>
    </source>
</evidence>
<keyword evidence="4" id="KW-0255">Endonuclease</keyword>
<dbReference type="RefSeq" id="WP_208429137.1">
    <property type="nucleotide sequence ID" value="NZ_JAEPRJ010000001.1"/>
</dbReference>
<reference evidence="4 5" key="1">
    <citation type="submission" date="2021-01" db="EMBL/GenBank/DDBJ databases">
        <title>Isolation and description of Catonella massiliensis sp. nov., a novel Catonella species, isolated from a stable periodontitis subject.</title>
        <authorList>
            <person name="Antezack A."/>
            <person name="Boxberger M."/>
            <person name="La Scola B."/>
            <person name="Monnet-Corti V."/>
        </authorList>
    </citation>
    <scope>NUCLEOTIDE SEQUENCE [LARGE SCALE GENOMIC DNA]</scope>
    <source>
        <strain evidence="4 5">Marseille-Q4567</strain>
    </source>
</reference>
<dbReference type="Pfam" id="PF13930">
    <property type="entry name" value="Endonuclea_NS_2"/>
    <property type="match status" value="1"/>
</dbReference>
<evidence type="ECO:0000256" key="2">
    <source>
        <dbReference type="SAM" id="SignalP"/>
    </source>
</evidence>
<proteinExistence type="predicted"/>
<keyword evidence="4" id="KW-0540">Nuclease</keyword>